<feature type="domain" description="RNA polymerase Rpb1" evidence="7">
    <location>
        <begin position="9"/>
        <end position="176"/>
    </location>
</feature>
<evidence type="ECO:0000256" key="2">
    <source>
        <dbReference type="ARBA" id="ARBA00022478"/>
    </source>
</evidence>
<dbReference type="Gene3D" id="3.30.60.280">
    <property type="match status" value="1"/>
</dbReference>
<dbReference type="PANTHER" id="PTHR19376">
    <property type="entry name" value="DNA-DIRECTED RNA POLYMERASE"/>
    <property type="match status" value="1"/>
</dbReference>
<dbReference type="GO" id="GO:0003677">
    <property type="term" value="F:DNA binding"/>
    <property type="evidence" value="ECO:0007669"/>
    <property type="project" value="InterPro"/>
</dbReference>
<dbReference type="PANTHER" id="PTHR19376:SF54">
    <property type="entry name" value="DNA-DIRECTED RNA POLYMERASE SUBUNIT BETA"/>
    <property type="match status" value="1"/>
</dbReference>
<reference evidence="8" key="1">
    <citation type="submission" date="2018-05" db="EMBL/GenBank/DDBJ databases">
        <authorList>
            <person name="Lanie J.A."/>
            <person name="Ng W.-L."/>
            <person name="Kazmierczak K.M."/>
            <person name="Andrzejewski T.M."/>
            <person name="Davidsen T.M."/>
            <person name="Wayne K.J."/>
            <person name="Tettelin H."/>
            <person name="Glass J.I."/>
            <person name="Rusch D."/>
            <person name="Podicherti R."/>
            <person name="Tsui H.-C.T."/>
            <person name="Winkler M.E."/>
        </authorList>
    </citation>
    <scope>NUCLEOTIDE SEQUENCE</scope>
</reference>
<keyword evidence="3" id="KW-0808">Transferase</keyword>
<dbReference type="InterPro" id="IPR045867">
    <property type="entry name" value="DNA-dir_RpoC_beta_prime"/>
</dbReference>
<dbReference type="InterPro" id="IPR007081">
    <property type="entry name" value="RNA_pol_Rpb1_5"/>
</dbReference>
<evidence type="ECO:0000256" key="3">
    <source>
        <dbReference type="ARBA" id="ARBA00022679"/>
    </source>
</evidence>
<evidence type="ECO:0000259" key="7">
    <source>
        <dbReference type="Pfam" id="PF04998"/>
    </source>
</evidence>
<keyword evidence="5" id="KW-0804">Transcription</keyword>
<dbReference type="SUPFAM" id="SSF64484">
    <property type="entry name" value="beta and beta-prime subunits of DNA dependent RNA-polymerase"/>
    <property type="match status" value="1"/>
</dbReference>
<proteinExistence type="predicted"/>
<comment type="catalytic activity">
    <reaction evidence="6">
        <text>RNA(n) + a ribonucleoside 5'-triphosphate = RNA(n+1) + diphosphate</text>
        <dbReference type="Rhea" id="RHEA:21248"/>
        <dbReference type="Rhea" id="RHEA-COMP:14527"/>
        <dbReference type="Rhea" id="RHEA-COMP:17342"/>
        <dbReference type="ChEBI" id="CHEBI:33019"/>
        <dbReference type="ChEBI" id="CHEBI:61557"/>
        <dbReference type="ChEBI" id="CHEBI:140395"/>
        <dbReference type="EC" id="2.7.7.6"/>
    </reaction>
</comment>
<dbReference type="Gene3D" id="1.10.150.390">
    <property type="match status" value="1"/>
</dbReference>
<dbReference type="Gene3D" id="1.10.1790.20">
    <property type="match status" value="1"/>
</dbReference>
<evidence type="ECO:0000256" key="5">
    <source>
        <dbReference type="ARBA" id="ARBA00023163"/>
    </source>
</evidence>
<dbReference type="EC" id="2.7.7.6" evidence="1"/>
<evidence type="ECO:0000256" key="6">
    <source>
        <dbReference type="ARBA" id="ARBA00048552"/>
    </source>
</evidence>
<protein>
    <recommendedName>
        <fullName evidence="1">DNA-directed RNA polymerase</fullName>
        <ecNumber evidence="1">2.7.7.6</ecNumber>
    </recommendedName>
</protein>
<name>A0A381U9D4_9ZZZZ</name>
<dbReference type="AlphaFoldDB" id="A0A381U9D4"/>
<dbReference type="EMBL" id="UINC01005995">
    <property type="protein sequence ID" value="SVA24830.1"/>
    <property type="molecule type" value="Genomic_DNA"/>
</dbReference>
<dbReference type="GO" id="GO:0003899">
    <property type="term" value="F:DNA-directed RNA polymerase activity"/>
    <property type="evidence" value="ECO:0007669"/>
    <property type="project" value="UniProtKB-EC"/>
</dbReference>
<organism evidence="8">
    <name type="scientific">marine metagenome</name>
    <dbReference type="NCBI Taxonomy" id="408172"/>
    <lineage>
        <taxon>unclassified sequences</taxon>
        <taxon>metagenomes</taxon>
        <taxon>ecological metagenomes</taxon>
    </lineage>
</organism>
<dbReference type="Gene3D" id="2.40.50.100">
    <property type="match status" value="1"/>
</dbReference>
<evidence type="ECO:0000256" key="4">
    <source>
        <dbReference type="ARBA" id="ARBA00022695"/>
    </source>
</evidence>
<keyword evidence="2" id="KW-0240">DNA-directed RNA polymerase</keyword>
<gene>
    <name evidence="8" type="ORF">METZ01_LOCUS77684</name>
</gene>
<keyword evidence="4" id="KW-0548">Nucleotidyltransferase</keyword>
<dbReference type="GO" id="GO:0000428">
    <property type="term" value="C:DNA-directed RNA polymerase complex"/>
    <property type="evidence" value="ECO:0007669"/>
    <property type="project" value="UniProtKB-KW"/>
</dbReference>
<accession>A0A381U9D4</accession>
<dbReference type="CDD" id="cd02655">
    <property type="entry name" value="RNAP_beta'_C"/>
    <property type="match status" value="1"/>
</dbReference>
<dbReference type="Pfam" id="PF04998">
    <property type="entry name" value="RNA_pol_Rpb1_5"/>
    <property type="match status" value="1"/>
</dbReference>
<dbReference type="GO" id="GO:0006351">
    <property type="term" value="P:DNA-templated transcription"/>
    <property type="evidence" value="ECO:0007669"/>
    <property type="project" value="InterPro"/>
</dbReference>
<sequence length="250" mass="27543">MGVDGEERTYSIPYGKHVIVHEGDFINAGTNLSEGAISPADILHVLGPAAVRDYLVNEIQEVYRLQGVKINDKHIEVIVNQMMLKVSVKDPGDTWFLEEDRIAKRDFFAENERISKMVIVNEPGDSDLETDTMIDRVEFLDINKELKADGKEVATYKKPKPATFEPILMGITRASLNTESFISAASFQETTRVLTDASTAGKTDYLQGLKENVAVGRLIPAGTGTPGIEDMLVGIHEWDEEASEMGDAVA</sequence>
<evidence type="ECO:0000256" key="1">
    <source>
        <dbReference type="ARBA" id="ARBA00012418"/>
    </source>
</evidence>
<evidence type="ECO:0000313" key="8">
    <source>
        <dbReference type="EMBL" id="SVA24830.1"/>
    </source>
</evidence>